<name>A0A9D5D5P5_9LILI</name>
<reference evidence="3" key="2">
    <citation type="journal article" date="2022" name="Hortic Res">
        <title>The genome of Dioscorea zingiberensis sheds light on the biosynthesis, origin and evolution of the medicinally important diosgenin saponins.</title>
        <authorList>
            <person name="Li Y."/>
            <person name="Tan C."/>
            <person name="Li Z."/>
            <person name="Guo J."/>
            <person name="Li S."/>
            <person name="Chen X."/>
            <person name="Wang C."/>
            <person name="Dai X."/>
            <person name="Yang H."/>
            <person name="Song W."/>
            <person name="Hou L."/>
            <person name="Xu J."/>
            <person name="Tong Z."/>
            <person name="Xu A."/>
            <person name="Yuan X."/>
            <person name="Wang W."/>
            <person name="Yang Q."/>
            <person name="Chen L."/>
            <person name="Sun Z."/>
            <person name="Wang K."/>
            <person name="Pan B."/>
            <person name="Chen J."/>
            <person name="Bao Y."/>
            <person name="Liu F."/>
            <person name="Qi X."/>
            <person name="Gang D.R."/>
            <person name="Wen J."/>
            <person name="Li J."/>
        </authorList>
    </citation>
    <scope>NUCLEOTIDE SEQUENCE</scope>
    <source>
        <strain evidence="3">Dzin_1.0</strain>
    </source>
</reference>
<gene>
    <name evidence="3" type="ORF">J5N97_004002</name>
</gene>
<dbReference type="EMBL" id="JAGGNH010000001">
    <property type="protein sequence ID" value="KAJ0985646.1"/>
    <property type="molecule type" value="Genomic_DNA"/>
</dbReference>
<evidence type="ECO:0000313" key="4">
    <source>
        <dbReference type="Proteomes" id="UP001085076"/>
    </source>
</evidence>
<proteinExistence type="predicted"/>
<evidence type="ECO:0000256" key="1">
    <source>
        <dbReference type="SAM" id="Phobius"/>
    </source>
</evidence>
<sequence length="130" mass="15173">MAKILKLFSYDLAVGGHVWLIGIATCAIYFRCKIQHSTMGNDWYLQALPISPKAWVARKFSAVWRLKSHIRCSRKYLRKTCSLGTPGLRIEDCLRSSQPKKDSCFEIWTEPCAWLCFDQYEHPNMRGLKW</sequence>
<reference evidence="3" key="1">
    <citation type="submission" date="2021-03" db="EMBL/GenBank/DDBJ databases">
        <authorList>
            <person name="Li Z."/>
            <person name="Yang C."/>
        </authorList>
    </citation>
    <scope>NUCLEOTIDE SEQUENCE</scope>
    <source>
        <strain evidence="3">Dzin_1.0</strain>
        <tissue evidence="3">Leaf</tissue>
    </source>
</reference>
<accession>A0A9D5D5P5</accession>
<evidence type="ECO:0000259" key="2">
    <source>
        <dbReference type="Pfam" id="PF23569"/>
    </source>
</evidence>
<evidence type="ECO:0000313" key="3">
    <source>
        <dbReference type="EMBL" id="KAJ0985646.1"/>
    </source>
</evidence>
<dbReference type="Pfam" id="PF23569">
    <property type="entry name" value="NBD_SMAX1"/>
    <property type="match status" value="1"/>
</dbReference>
<comment type="caution">
    <text evidence="3">The sequence shown here is derived from an EMBL/GenBank/DDBJ whole genome shotgun (WGS) entry which is preliminary data.</text>
</comment>
<dbReference type="InterPro" id="IPR058680">
    <property type="entry name" value="NBD_SMAX1-like"/>
</dbReference>
<keyword evidence="1" id="KW-1133">Transmembrane helix</keyword>
<dbReference type="AlphaFoldDB" id="A0A9D5D5P5"/>
<protein>
    <recommendedName>
        <fullName evidence="2">SMAX1-like nucleotide binding domain-containing protein</fullName>
    </recommendedName>
</protein>
<keyword evidence="1" id="KW-0812">Transmembrane</keyword>
<dbReference type="Proteomes" id="UP001085076">
    <property type="component" value="Miscellaneous, Linkage group lg01"/>
</dbReference>
<feature type="transmembrane region" description="Helical" evidence="1">
    <location>
        <begin position="12"/>
        <end position="30"/>
    </location>
</feature>
<keyword evidence="4" id="KW-1185">Reference proteome</keyword>
<feature type="domain" description="SMAX1-like nucleotide binding" evidence="2">
    <location>
        <begin position="4"/>
        <end position="51"/>
    </location>
</feature>
<organism evidence="3 4">
    <name type="scientific">Dioscorea zingiberensis</name>
    <dbReference type="NCBI Taxonomy" id="325984"/>
    <lineage>
        <taxon>Eukaryota</taxon>
        <taxon>Viridiplantae</taxon>
        <taxon>Streptophyta</taxon>
        <taxon>Embryophyta</taxon>
        <taxon>Tracheophyta</taxon>
        <taxon>Spermatophyta</taxon>
        <taxon>Magnoliopsida</taxon>
        <taxon>Liliopsida</taxon>
        <taxon>Dioscoreales</taxon>
        <taxon>Dioscoreaceae</taxon>
        <taxon>Dioscorea</taxon>
    </lineage>
</organism>
<keyword evidence="1" id="KW-0472">Membrane</keyword>